<feature type="region of interest" description="Disordered" evidence="1">
    <location>
        <begin position="1"/>
        <end position="25"/>
    </location>
</feature>
<dbReference type="GeneTree" id="ENSGT00860000135771"/>
<dbReference type="AlphaFoldDB" id="A0A4W2CZK7"/>
<reference evidence="3 4" key="1">
    <citation type="submission" date="2018-11" db="EMBL/GenBank/DDBJ databases">
        <title>Haplotype-resolved cattle genomes.</title>
        <authorList>
            <person name="Low W.Y."/>
            <person name="Tearle R."/>
            <person name="Bickhart D.M."/>
            <person name="Rosen B.D."/>
            <person name="Koren S."/>
            <person name="Rhie A."/>
            <person name="Hiendleder S."/>
            <person name="Phillippy A.M."/>
            <person name="Smith T.P.L."/>
            <person name="Williams J.L."/>
        </authorList>
    </citation>
    <scope>NUCLEOTIDE SEQUENCE [LARGE SCALE GENOMIC DNA]</scope>
</reference>
<dbReference type="OMA" id="CPHNSCV"/>
<dbReference type="Proteomes" id="UP000314981">
    <property type="component" value="Chromosome 5"/>
</dbReference>
<name>A0A4W2CZK7_BOBOX</name>
<evidence type="ECO:0000313" key="4">
    <source>
        <dbReference type="Proteomes" id="UP000429181"/>
    </source>
</evidence>
<organism evidence="2 3">
    <name type="scientific">Bos indicus x Bos taurus</name>
    <name type="common">Hybrid cattle</name>
    <dbReference type="NCBI Taxonomy" id="30522"/>
    <lineage>
        <taxon>Eukaryota</taxon>
        <taxon>Metazoa</taxon>
        <taxon>Chordata</taxon>
        <taxon>Craniata</taxon>
        <taxon>Vertebrata</taxon>
        <taxon>Euteleostomi</taxon>
        <taxon>Mammalia</taxon>
        <taxon>Eutheria</taxon>
        <taxon>Laurasiatheria</taxon>
        <taxon>Artiodactyla</taxon>
        <taxon>Ruminantia</taxon>
        <taxon>Pecora</taxon>
        <taxon>Bovidae</taxon>
        <taxon>Bovinae</taxon>
        <taxon>Bos</taxon>
    </lineage>
</organism>
<protein>
    <submittedName>
        <fullName evidence="2">Uncharacterized protein</fullName>
    </submittedName>
</protein>
<evidence type="ECO:0000313" key="3">
    <source>
        <dbReference type="Proteomes" id="UP000314981"/>
    </source>
</evidence>
<keyword evidence="3" id="KW-1185">Reference proteome</keyword>
<reference evidence="2" key="2">
    <citation type="submission" date="2025-05" db="UniProtKB">
        <authorList>
            <consortium name="Ensembl"/>
        </authorList>
    </citation>
    <scope>IDENTIFICATION</scope>
</reference>
<dbReference type="Ensembl" id="ENSBIXT00005018703.1">
    <property type="protein sequence ID" value="ENSBIXP00005010350.1"/>
    <property type="gene ID" value="ENSBIXG00005014989.1"/>
</dbReference>
<dbReference type="Proteomes" id="UP000429181">
    <property type="component" value="Chromosome 5"/>
</dbReference>
<sequence>MDFSLGLRLGPRNKKASHQQPPAPSGHCPPAASPCPSCPPSACACPCPACPPPTCSCTAYPSYAAPCPSCPGLPGPPCTCSCPPCPACPPLTYPHSACSQCSGQHLTCCRPSPCPMYPCSRGRATCSSSCWGCSDSCGCGRGAAWGPPSSTGHCSCCFRGQRTSRHCLIV</sequence>
<dbReference type="Ensembl" id="ENSBIXT00000032299.1">
    <property type="protein sequence ID" value="ENSBIXP00000018949.1"/>
    <property type="gene ID" value="ENSBIXG00000022679.1"/>
</dbReference>
<evidence type="ECO:0000313" key="2">
    <source>
        <dbReference type="Ensembl" id="ENSBIXP00000018949.1"/>
    </source>
</evidence>
<accession>A0A4W2CZK7</accession>
<evidence type="ECO:0000256" key="1">
    <source>
        <dbReference type="SAM" id="MobiDB-lite"/>
    </source>
</evidence>
<proteinExistence type="predicted"/>